<reference evidence="1 2" key="1">
    <citation type="submission" date="2022-11" db="EMBL/GenBank/DDBJ databases">
        <title>Spartinivicinus poritis sp. nov., isolated from scleractinian coral Porites lutea.</title>
        <authorList>
            <person name="Zhang G."/>
            <person name="Cai L."/>
            <person name="Wei Q."/>
        </authorList>
    </citation>
    <scope>NUCLEOTIDE SEQUENCE [LARGE SCALE GENOMIC DNA]</scope>
    <source>
        <strain evidence="1 2">A2-2</strain>
    </source>
</reference>
<accession>A0ABT5U9V4</accession>
<dbReference type="EMBL" id="JAPMOU010000017">
    <property type="protein sequence ID" value="MDE1463160.1"/>
    <property type="molecule type" value="Genomic_DNA"/>
</dbReference>
<proteinExistence type="predicted"/>
<protein>
    <submittedName>
        <fullName evidence="1">Uncharacterized protein</fullName>
    </submittedName>
</protein>
<comment type="caution">
    <text evidence="1">The sequence shown here is derived from an EMBL/GenBank/DDBJ whole genome shotgun (WGS) entry which is preliminary data.</text>
</comment>
<sequence>MTITANVLYPLKLRGMLLWVAYQEGFTPVWSTEILDEWIRNLKRNNPELCSKKLEKSCAQVNQGFPYACVTHEKLSSSYHKYLNYQMKMTGMSWLLHWPVKLII</sequence>
<evidence type="ECO:0000313" key="1">
    <source>
        <dbReference type="EMBL" id="MDE1463160.1"/>
    </source>
</evidence>
<dbReference type="Proteomes" id="UP001528823">
    <property type="component" value="Unassembled WGS sequence"/>
</dbReference>
<organism evidence="1 2">
    <name type="scientific">Spartinivicinus poritis</name>
    <dbReference type="NCBI Taxonomy" id="2994640"/>
    <lineage>
        <taxon>Bacteria</taxon>
        <taxon>Pseudomonadati</taxon>
        <taxon>Pseudomonadota</taxon>
        <taxon>Gammaproteobacteria</taxon>
        <taxon>Oceanospirillales</taxon>
        <taxon>Zooshikellaceae</taxon>
        <taxon>Spartinivicinus</taxon>
    </lineage>
</organism>
<gene>
    <name evidence="1" type="ORF">ORQ98_14420</name>
</gene>
<dbReference type="RefSeq" id="WP_274689503.1">
    <property type="nucleotide sequence ID" value="NZ_JAPMOU010000017.1"/>
</dbReference>
<evidence type="ECO:0000313" key="2">
    <source>
        <dbReference type="Proteomes" id="UP001528823"/>
    </source>
</evidence>
<name>A0ABT5U9V4_9GAMM</name>
<keyword evidence="2" id="KW-1185">Reference proteome</keyword>